<evidence type="ECO:0000259" key="6">
    <source>
        <dbReference type="Pfam" id="PF10475"/>
    </source>
</evidence>
<dbReference type="PANTHER" id="PTHR13258">
    <property type="entry name" value="SYNDETIN"/>
    <property type="match status" value="1"/>
</dbReference>
<evidence type="ECO:0000256" key="4">
    <source>
        <dbReference type="SAM" id="MobiDB-lite"/>
    </source>
</evidence>
<feature type="region of interest" description="Disordered" evidence="4">
    <location>
        <begin position="1"/>
        <end position="23"/>
    </location>
</feature>
<feature type="compositionally biased region" description="Basic and acidic residues" evidence="4">
    <location>
        <begin position="452"/>
        <end position="461"/>
    </location>
</feature>
<feature type="compositionally biased region" description="Polar residues" evidence="4">
    <location>
        <begin position="474"/>
        <end position="490"/>
    </location>
</feature>
<dbReference type="GO" id="GO:0042147">
    <property type="term" value="P:retrograde transport, endosome to Golgi"/>
    <property type="evidence" value="ECO:0007669"/>
    <property type="project" value="InterPro"/>
</dbReference>
<feature type="region of interest" description="Disordered" evidence="4">
    <location>
        <begin position="360"/>
        <end position="393"/>
    </location>
</feature>
<dbReference type="GO" id="GO:1990745">
    <property type="term" value="C:EARP complex"/>
    <property type="evidence" value="ECO:0007669"/>
    <property type="project" value="InterPro"/>
</dbReference>
<dbReference type="OrthoDB" id="10263345at2759"/>
<dbReference type="InterPro" id="IPR019515">
    <property type="entry name" value="VPS54_N"/>
</dbReference>
<dbReference type="InterPro" id="IPR040047">
    <property type="entry name" value="VPS50"/>
</dbReference>
<evidence type="ECO:0000313" key="7">
    <source>
        <dbReference type="EMBL" id="TMW68805.1"/>
    </source>
</evidence>
<proteinExistence type="predicted"/>
<dbReference type="AlphaFoldDB" id="A0A8K1FM01"/>
<dbReference type="GO" id="GO:0015031">
    <property type="term" value="P:protein transport"/>
    <property type="evidence" value="ECO:0007669"/>
    <property type="project" value="UniProtKB-KW"/>
</dbReference>
<gene>
    <name evidence="7" type="ORF">Poli38472_006273</name>
</gene>
<dbReference type="Pfam" id="PF10474">
    <property type="entry name" value="Syndetin_C"/>
    <property type="match status" value="1"/>
</dbReference>
<name>A0A8K1FM01_PYTOL</name>
<keyword evidence="2" id="KW-0653">Protein transport</keyword>
<feature type="compositionally biased region" description="Low complexity" evidence="4">
    <location>
        <begin position="381"/>
        <end position="393"/>
    </location>
</feature>
<accession>A0A8K1FM01</accession>
<evidence type="ECO:0000313" key="8">
    <source>
        <dbReference type="Proteomes" id="UP000794436"/>
    </source>
</evidence>
<feature type="compositionally biased region" description="Acidic residues" evidence="4">
    <location>
        <begin position="437"/>
        <end position="451"/>
    </location>
</feature>
<evidence type="ECO:0008006" key="9">
    <source>
        <dbReference type="Google" id="ProtNLM"/>
    </source>
</evidence>
<keyword evidence="8" id="KW-1185">Reference proteome</keyword>
<dbReference type="EMBL" id="SPLM01000002">
    <property type="protein sequence ID" value="TMW68805.1"/>
    <property type="molecule type" value="Genomic_DNA"/>
</dbReference>
<dbReference type="GO" id="GO:0032456">
    <property type="term" value="P:endocytic recycling"/>
    <property type="evidence" value="ECO:0007669"/>
    <property type="project" value="InterPro"/>
</dbReference>
<feature type="domain" description="Syndetin C-terminal" evidence="5">
    <location>
        <begin position="876"/>
        <end position="1111"/>
    </location>
</feature>
<comment type="caution">
    <text evidence="7">The sequence shown here is derived from an EMBL/GenBank/DDBJ whole genome shotgun (WGS) entry which is preliminary data.</text>
</comment>
<dbReference type="GO" id="GO:0005829">
    <property type="term" value="C:cytosol"/>
    <property type="evidence" value="ECO:0007669"/>
    <property type="project" value="GOC"/>
</dbReference>
<evidence type="ECO:0000256" key="1">
    <source>
        <dbReference type="ARBA" id="ARBA00022448"/>
    </source>
</evidence>
<dbReference type="InterPro" id="IPR019514">
    <property type="entry name" value="Syndetin_C"/>
</dbReference>
<feature type="compositionally biased region" description="Basic and acidic residues" evidence="4">
    <location>
        <begin position="49"/>
        <end position="59"/>
    </location>
</feature>
<feature type="region of interest" description="Disordered" evidence="4">
    <location>
        <begin position="436"/>
        <end position="514"/>
    </location>
</feature>
<dbReference type="GO" id="GO:0000149">
    <property type="term" value="F:SNARE binding"/>
    <property type="evidence" value="ECO:0007669"/>
    <property type="project" value="TreeGrafter"/>
</dbReference>
<feature type="domain" description="Vacuolar protein sorting-associated protein 54 N-terminal" evidence="6">
    <location>
        <begin position="103"/>
        <end position="317"/>
    </location>
</feature>
<keyword evidence="3" id="KW-0175">Coiled coil</keyword>
<evidence type="ECO:0000256" key="2">
    <source>
        <dbReference type="ARBA" id="ARBA00022927"/>
    </source>
</evidence>
<sequence length="1115" mass="126126">MEKVTTATPPRSPAKERRRITTTDLREEIAAATTALKEQKWVKMLADKVARRERGKSDVSEMEEDVEDKMNASPRNGEEGKAPLSPSKLAGSTLVPTSADEVIDMLDPRFFTESFDGVAYALENLPTTREEIDEYLQTEISAVEAAKDIVVSRLAEDVRSNQDAFIQGMKLVQDVDLDLVRAQIHVKNGRRLLVTSKNDLIRSSLEIVKIKRNRDRVESIIELGSQILRFFEEEERMNEALQNHSFTTAVDISLALRTELASPELQDVAILKKIMRRVRHFLPELRTQFDKSLRKVAQEFDPVRYRELLQAYITLADHAENLGFEFTAVDLNDVLSNIPEIIVRCIHDLSRQYLADLLAPRPSPRKPKAANSTSGVRPARSSISTTSTATQTMESVRQAYERLTELMHTYYMIVQWHRDPFNPHNDDMTYLHRCGIDDDDDDDDEDDEDEEYERHDHDENRQINADGTPAVSPRASQSGDTQRKGSTTLMSPRRRRNTSVSSEQGSRNGRSPYSQILCETGMTLLRYRKIVWENMQQNVLEALERLDTASGMKFEHIVTLSQATTVFIDVGEEFTGTPSTMLRSILRLKCEQYITSFHEDNLELLRMLADTENWQRILNTTSTVRSTDDMIRLVENRSGYNLLSSSPATMGKNCDQELGNPAIHERSVFPSFSNKGNPFSSMNVAQWLSSKLQSKDQDGGGDNNGVDLSEQENPAKDDLSPETPEADQLDIDDIDEFILTSSSLSGFVRLCGVYLKMMNQLPQSSWDIFLLLIKLLEFNLYVVFTSFTTSEQAMRLFQSQLPDTAEWLTLRSCISRIAREYNSGEIIVQTTIVPVASTKIKSTPGTSGKEGDVTLRRLTRLPSVLELPRGEETHLHAFTEQSVAAAAIVSQTSLLQALKPLVASFLASRYHCLMDEAYEQSIRSAQELQSFVYASAAISALDPGSVITSIHQVQWDIPYLSERHNEYVVSIVRRCGEIWGELQVFNDGVIPIDARDGMWGSLVQVAMDAMLGGFSSVPKCTPQGRALMSMDIIALQNGLDLINHVSRQRVRRGHEHVQRYIKAFYFDQDDLIEWIRQHKDAYTKVQIANLIRYGVGMTMPKKDLRALVLRIDALL</sequence>
<dbReference type="Proteomes" id="UP000794436">
    <property type="component" value="Unassembled WGS sequence"/>
</dbReference>
<feature type="compositionally biased region" description="Polar residues" evidence="4">
    <location>
        <begin position="498"/>
        <end position="514"/>
    </location>
</feature>
<protein>
    <recommendedName>
        <fullName evidence="9">Syndetin</fullName>
    </recommendedName>
</protein>
<dbReference type="Pfam" id="PF10475">
    <property type="entry name" value="Vps54_N"/>
    <property type="match status" value="1"/>
</dbReference>
<feature type="region of interest" description="Disordered" evidence="4">
    <location>
        <begin position="693"/>
        <end position="726"/>
    </location>
</feature>
<dbReference type="PANTHER" id="PTHR13258:SF0">
    <property type="entry name" value="SYNDETIN"/>
    <property type="match status" value="1"/>
</dbReference>
<reference evidence="7" key="1">
    <citation type="submission" date="2019-03" db="EMBL/GenBank/DDBJ databases">
        <title>Long read genome sequence of the mycoparasitic Pythium oligandrum ATCC 38472 isolated from sugarbeet rhizosphere.</title>
        <authorList>
            <person name="Gaulin E."/>
        </authorList>
    </citation>
    <scope>NUCLEOTIDE SEQUENCE</scope>
    <source>
        <strain evidence="7">ATCC 38472_TT</strain>
    </source>
</reference>
<evidence type="ECO:0000259" key="5">
    <source>
        <dbReference type="Pfam" id="PF10474"/>
    </source>
</evidence>
<evidence type="ECO:0000256" key="3">
    <source>
        <dbReference type="ARBA" id="ARBA00023054"/>
    </source>
</evidence>
<feature type="compositionally biased region" description="Basic and acidic residues" evidence="4">
    <location>
        <begin position="13"/>
        <end position="23"/>
    </location>
</feature>
<organism evidence="7 8">
    <name type="scientific">Pythium oligandrum</name>
    <name type="common">Mycoparasitic fungus</name>
    <dbReference type="NCBI Taxonomy" id="41045"/>
    <lineage>
        <taxon>Eukaryota</taxon>
        <taxon>Sar</taxon>
        <taxon>Stramenopiles</taxon>
        <taxon>Oomycota</taxon>
        <taxon>Peronosporomycetes</taxon>
        <taxon>Pythiales</taxon>
        <taxon>Pythiaceae</taxon>
        <taxon>Pythium</taxon>
    </lineage>
</organism>
<feature type="region of interest" description="Disordered" evidence="4">
    <location>
        <begin position="49"/>
        <end position="92"/>
    </location>
</feature>
<keyword evidence="1" id="KW-0813">Transport</keyword>